<dbReference type="Proteomes" id="UP000003751">
    <property type="component" value="Unassembled WGS sequence"/>
</dbReference>
<evidence type="ECO:0000259" key="3">
    <source>
        <dbReference type="Pfam" id="PF26593"/>
    </source>
</evidence>
<protein>
    <submittedName>
        <fullName evidence="4">Uncharacterized protein</fullName>
    </submittedName>
</protein>
<proteinExistence type="predicted"/>
<accession>E7QT38</accession>
<evidence type="ECO:0000259" key="2">
    <source>
        <dbReference type="Pfam" id="PF26592"/>
    </source>
</evidence>
<dbReference type="Proteomes" id="UP000184203">
    <property type="component" value="Unassembled WGS sequence"/>
</dbReference>
<dbReference type="Pfam" id="PF26593">
    <property type="entry name" value="TraC-like"/>
    <property type="match status" value="1"/>
</dbReference>
<reference evidence="5" key="3">
    <citation type="submission" date="2016-11" db="EMBL/GenBank/DDBJ databases">
        <authorList>
            <person name="Jaros S."/>
            <person name="Januszkiewicz K."/>
            <person name="Wedrychowicz H."/>
        </authorList>
    </citation>
    <scope>NUCLEOTIDE SEQUENCE [LARGE SCALE GENOMIC DNA]</scope>
    <source>
        <strain evidence="5">DX253</strain>
    </source>
</reference>
<reference evidence="4 6" key="1">
    <citation type="journal article" date="2014" name="ISME J.">
        <title>Trehalose/2-sulfotrehalose biosynthesis and glycine-betaine uptake are widely spread mechanisms for osmoadaptation in the Halobacteriales.</title>
        <authorList>
            <person name="Youssef N.H."/>
            <person name="Savage-Ashlock K.N."/>
            <person name="McCully A.L."/>
            <person name="Luedtke B."/>
            <person name="Shaw E.I."/>
            <person name="Hoff W.D."/>
            <person name="Elshahed M.S."/>
        </authorList>
    </citation>
    <scope>NUCLEOTIDE SEQUENCE [LARGE SCALE GENOMIC DNA]</scope>
    <source>
        <strain evidence="4 6">DX253</strain>
    </source>
</reference>
<name>E7QT38_HALPU</name>
<dbReference type="EMBL" id="FRAN01000009">
    <property type="protein sequence ID" value="SHL59914.1"/>
    <property type="molecule type" value="Genomic_DNA"/>
</dbReference>
<keyword evidence="1" id="KW-0812">Transmembrane</keyword>
<feature type="transmembrane region" description="Helical" evidence="1">
    <location>
        <begin position="44"/>
        <end position="63"/>
    </location>
</feature>
<dbReference type="PATRIC" id="fig|797209.4.peg.1918"/>
<dbReference type="Pfam" id="PF26592">
    <property type="entry name" value="PrgI_like"/>
    <property type="match status" value="1"/>
</dbReference>
<evidence type="ECO:0000313" key="6">
    <source>
        <dbReference type="Proteomes" id="UP000003751"/>
    </source>
</evidence>
<dbReference type="RefSeq" id="WP_007979247.1">
    <property type="nucleotide sequence ID" value="NZ_AEMG01000008.1"/>
</dbReference>
<evidence type="ECO:0000313" key="4">
    <source>
        <dbReference type="EMBL" id="EFW92319.1"/>
    </source>
</evidence>
<sequence>MSDNTITDNTGRSHQISRRVLDAVGADDEIMGVQLHVSLEDLKLFVPVGFIAVLTFLIISSLTTDLGQYAIIGPIIGGIIAVVLLLVTAAIIYIAPRNLQAPHKWLVSIAQYYRAPETMTVFSNDPHQNSASLTNVGKIRAESAAIQRADDRSLVAGVSVTPANMALATDSEWNSMANNFRDTLDAIEFPLQIHSSSRAIDPDRIAGVYTDRLNDPDVQAIPALQEMVETYRDELPREFEQRGTSIRQYQILVEVSELDVQIDSHGRLSKLADLPGIGIFLSEILGVTSGMSAADIEREQVQELRERLLTVRRAINSLDGCSASILTADELADLVEEHWSGERTHYADTDATTDRRFNEFPVVTVGSAEQRP</sequence>
<dbReference type="STRING" id="797209.GCA_000376445_04263"/>
<keyword evidence="1" id="KW-0472">Membrane</keyword>
<evidence type="ECO:0000313" key="7">
    <source>
        <dbReference type="Proteomes" id="UP000184203"/>
    </source>
</evidence>
<dbReference type="OrthoDB" id="299650at2157"/>
<feature type="domain" description="PrgI-like" evidence="2">
    <location>
        <begin position="32"/>
        <end position="120"/>
    </location>
</feature>
<dbReference type="eggNOG" id="arCOG09337">
    <property type="taxonomic scope" value="Archaea"/>
</dbReference>
<feature type="domain" description="TraC-like" evidence="3">
    <location>
        <begin position="138"/>
        <end position="341"/>
    </location>
</feature>
<dbReference type="EMBL" id="AEMG01000008">
    <property type="protein sequence ID" value="EFW92319.1"/>
    <property type="molecule type" value="Genomic_DNA"/>
</dbReference>
<organism evidence="4 6">
    <name type="scientific">Haladaptatus paucihalophilus DX253</name>
    <dbReference type="NCBI Taxonomy" id="797209"/>
    <lineage>
        <taxon>Archaea</taxon>
        <taxon>Methanobacteriati</taxon>
        <taxon>Methanobacteriota</taxon>
        <taxon>Stenosarchaea group</taxon>
        <taxon>Halobacteria</taxon>
        <taxon>Halobacteriales</taxon>
        <taxon>Haladaptataceae</taxon>
        <taxon>Haladaptatus</taxon>
    </lineage>
</organism>
<dbReference type="InterPro" id="IPR058597">
    <property type="entry name" value="PrgI-like_dom"/>
</dbReference>
<evidence type="ECO:0000256" key="1">
    <source>
        <dbReference type="SAM" id="Phobius"/>
    </source>
</evidence>
<keyword evidence="7" id="KW-1185">Reference proteome</keyword>
<feature type="transmembrane region" description="Helical" evidence="1">
    <location>
        <begin position="69"/>
        <end position="95"/>
    </location>
</feature>
<dbReference type="AlphaFoldDB" id="E7QT38"/>
<reference evidence="7" key="2">
    <citation type="submission" date="2016-11" db="EMBL/GenBank/DDBJ databases">
        <authorList>
            <person name="Varghese N."/>
            <person name="Submissions S."/>
        </authorList>
    </citation>
    <scope>NUCLEOTIDE SEQUENCE [LARGE SCALE GENOMIC DNA]</scope>
    <source>
        <strain evidence="7">DX253</strain>
    </source>
</reference>
<dbReference type="InterPro" id="IPR058596">
    <property type="entry name" value="TraC-like_dom"/>
</dbReference>
<gene>
    <name evidence="5" type="ORF">SAMN05444342_4214</name>
    <name evidence="4" type="ORF">ZOD2009_09690</name>
</gene>
<keyword evidence="1" id="KW-1133">Transmembrane helix</keyword>
<evidence type="ECO:0000313" key="5">
    <source>
        <dbReference type="EMBL" id="SHL59914.1"/>
    </source>
</evidence>